<dbReference type="Proteomes" id="UP001156141">
    <property type="component" value="Unassembled WGS sequence"/>
</dbReference>
<evidence type="ECO:0000256" key="1">
    <source>
        <dbReference type="SAM" id="SignalP"/>
    </source>
</evidence>
<evidence type="ECO:0000313" key="3">
    <source>
        <dbReference type="Proteomes" id="UP001156141"/>
    </source>
</evidence>
<dbReference type="InterPro" id="IPR027396">
    <property type="entry name" value="DsrEFH-like"/>
</dbReference>
<dbReference type="Pfam" id="PF02635">
    <property type="entry name" value="DsrE"/>
    <property type="match status" value="1"/>
</dbReference>
<reference evidence="2" key="1">
    <citation type="submission" date="2022-02" db="EMBL/GenBank/DDBJ databases">
        <title>Aestuariibaculum sp., a marine bacterium isolated from sediment in Guangxi.</title>
        <authorList>
            <person name="Ying J."/>
        </authorList>
    </citation>
    <scope>NUCLEOTIDE SEQUENCE</scope>
    <source>
        <strain evidence="2">L182</strain>
    </source>
</reference>
<feature type="signal peptide" evidence="1">
    <location>
        <begin position="1"/>
        <end position="23"/>
    </location>
</feature>
<comment type="caution">
    <text evidence="2">The sequence shown here is derived from an EMBL/GenBank/DDBJ whole genome shotgun (WGS) entry which is preliminary data.</text>
</comment>
<keyword evidence="1" id="KW-0732">Signal</keyword>
<proteinExistence type="predicted"/>
<sequence length="140" mass="15640">MKTPIKHITMWCFVLFSAITLQAQNENAETLNYLILSKNIQQLKPALITANALAKEDGKTYGNLYVVFCGKTVQDIADNSEFNALLKDINSNQVKIFICGLSLNKFNVNPADLPKNIQVVENGILYAFQLKKQGFISLTI</sequence>
<organism evidence="2 3">
    <name type="scientific">Aestuariibaculum lutulentum</name>
    <dbReference type="NCBI Taxonomy" id="2920935"/>
    <lineage>
        <taxon>Bacteria</taxon>
        <taxon>Pseudomonadati</taxon>
        <taxon>Bacteroidota</taxon>
        <taxon>Flavobacteriia</taxon>
        <taxon>Flavobacteriales</taxon>
        <taxon>Flavobacteriaceae</taxon>
    </lineage>
</organism>
<gene>
    <name evidence="2" type="ORF">MKW35_12280</name>
</gene>
<dbReference type="EMBL" id="JAKVQD010000005">
    <property type="protein sequence ID" value="MCH4553399.1"/>
    <property type="molecule type" value="Genomic_DNA"/>
</dbReference>
<evidence type="ECO:0000313" key="2">
    <source>
        <dbReference type="EMBL" id="MCH4553399.1"/>
    </source>
</evidence>
<dbReference type="Gene3D" id="3.40.1260.10">
    <property type="entry name" value="DsrEFH-like"/>
    <property type="match status" value="1"/>
</dbReference>
<dbReference type="RefSeq" id="WP_240574297.1">
    <property type="nucleotide sequence ID" value="NZ_CP136709.1"/>
</dbReference>
<name>A0ABS9RMR6_9FLAO</name>
<dbReference type="SUPFAM" id="SSF75169">
    <property type="entry name" value="DsrEFH-like"/>
    <property type="match status" value="1"/>
</dbReference>
<accession>A0ABS9RMR6</accession>
<keyword evidence="3" id="KW-1185">Reference proteome</keyword>
<dbReference type="InterPro" id="IPR003787">
    <property type="entry name" value="Sulphur_relay_DsrE/F-like"/>
</dbReference>
<protein>
    <submittedName>
        <fullName evidence="2">DsrE family protein</fullName>
    </submittedName>
</protein>
<feature type="chain" id="PRO_5047331913" evidence="1">
    <location>
        <begin position="24"/>
        <end position="140"/>
    </location>
</feature>